<dbReference type="Proteomes" id="UP001175271">
    <property type="component" value="Unassembled WGS sequence"/>
</dbReference>
<accession>A0AA39M5C9</accession>
<keyword evidence="1" id="KW-0732">Signal</keyword>
<feature type="chain" id="PRO_5041245795" evidence="1">
    <location>
        <begin position="20"/>
        <end position="125"/>
    </location>
</feature>
<dbReference type="EMBL" id="JAUCMV010000002">
    <property type="protein sequence ID" value="KAK0421144.1"/>
    <property type="molecule type" value="Genomic_DNA"/>
</dbReference>
<organism evidence="2 3">
    <name type="scientific">Steinernema hermaphroditum</name>
    <dbReference type="NCBI Taxonomy" id="289476"/>
    <lineage>
        <taxon>Eukaryota</taxon>
        <taxon>Metazoa</taxon>
        <taxon>Ecdysozoa</taxon>
        <taxon>Nematoda</taxon>
        <taxon>Chromadorea</taxon>
        <taxon>Rhabditida</taxon>
        <taxon>Tylenchina</taxon>
        <taxon>Panagrolaimomorpha</taxon>
        <taxon>Strongyloidoidea</taxon>
        <taxon>Steinernematidae</taxon>
        <taxon>Steinernema</taxon>
    </lineage>
</organism>
<evidence type="ECO:0000256" key="1">
    <source>
        <dbReference type="SAM" id="SignalP"/>
    </source>
</evidence>
<reference evidence="2" key="1">
    <citation type="submission" date="2023-06" db="EMBL/GenBank/DDBJ databases">
        <title>Genomic analysis of the entomopathogenic nematode Steinernema hermaphroditum.</title>
        <authorList>
            <person name="Schwarz E.M."/>
            <person name="Heppert J.K."/>
            <person name="Baniya A."/>
            <person name="Schwartz H.T."/>
            <person name="Tan C.-H."/>
            <person name="Antoshechkin I."/>
            <person name="Sternberg P.W."/>
            <person name="Goodrich-Blair H."/>
            <person name="Dillman A.R."/>
        </authorList>
    </citation>
    <scope>NUCLEOTIDE SEQUENCE</scope>
    <source>
        <strain evidence="2">PS9179</strain>
        <tissue evidence="2">Whole animal</tissue>
    </source>
</reference>
<protein>
    <submittedName>
        <fullName evidence="2">Uncharacterized protein</fullName>
    </submittedName>
</protein>
<dbReference type="AlphaFoldDB" id="A0AA39M5C9"/>
<feature type="signal peptide" evidence="1">
    <location>
        <begin position="1"/>
        <end position="19"/>
    </location>
</feature>
<proteinExistence type="predicted"/>
<evidence type="ECO:0000313" key="3">
    <source>
        <dbReference type="Proteomes" id="UP001175271"/>
    </source>
</evidence>
<gene>
    <name evidence="2" type="ORF">QR680_015080</name>
</gene>
<comment type="caution">
    <text evidence="2">The sequence shown here is derived from an EMBL/GenBank/DDBJ whole genome shotgun (WGS) entry which is preliminary data.</text>
</comment>
<name>A0AA39M5C9_9BILA</name>
<evidence type="ECO:0000313" key="2">
    <source>
        <dbReference type="EMBL" id="KAK0421144.1"/>
    </source>
</evidence>
<sequence length="125" mass="13959">MTLGSTVFVIISIIYCVDCQQRRPNFPPLPLQNRPAAIHLGIDEFIAKGLIRPMLMMMNAVFKNFAGGDEDAKPKNRTDVEEVQEILALAGENVTFTLDANGTDIVANNETTRTRNNRVHSVRLF</sequence>
<keyword evidence="3" id="KW-1185">Reference proteome</keyword>